<dbReference type="Gramene" id="PHT83221">
    <property type="protein sequence ID" value="PHT83221"/>
    <property type="gene ID" value="T459_11664"/>
</dbReference>
<dbReference type="PROSITE" id="PS51032">
    <property type="entry name" value="AP2_ERF"/>
    <property type="match status" value="1"/>
</dbReference>
<keyword evidence="6" id="KW-0539">Nucleus</keyword>
<dbReference type="PANTHER" id="PTHR31677:SF212">
    <property type="entry name" value="ETHYLENE-RESPONSIVE TRANSCRIPTION FACTOR 8"/>
    <property type="match status" value="1"/>
</dbReference>
<comment type="subcellular location">
    <subcellularLocation>
        <location evidence="1">Nucleus</location>
    </subcellularLocation>
</comment>
<evidence type="ECO:0000256" key="1">
    <source>
        <dbReference type="ARBA" id="ARBA00004123"/>
    </source>
</evidence>
<dbReference type="SMART" id="SM00380">
    <property type="entry name" value="AP2"/>
    <property type="match status" value="1"/>
</dbReference>
<keyword evidence="9" id="KW-1185">Reference proteome</keyword>
<dbReference type="PANTHER" id="PTHR31677">
    <property type="entry name" value="AP2 DOMAIN CLASS TRANSCRIPTION FACTOR"/>
    <property type="match status" value="1"/>
</dbReference>
<reference evidence="8 9" key="2">
    <citation type="journal article" date="2017" name="Genome Biol.">
        <title>New reference genome sequences of hot pepper reveal the massive evolution of plant disease-resistance genes by retroduplication.</title>
        <authorList>
            <person name="Kim S."/>
            <person name="Park J."/>
            <person name="Yeom S.I."/>
            <person name="Kim Y.M."/>
            <person name="Seo E."/>
            <person name="Kim K.T."/>
            <person name="Kim M.S."/>
            <person name="Lee J.M."/>
            <person name="Cheong K."/>
            <person name="Shin H.S."/>
            <person name="Kim S.B."/>
            <person name="Han K."/>
            <person name="Lee J."/>
            <person name="Park M."/>
            <person name="Lee H.A."/>
            <person name="Lee H.Y."/>
            <person name="Lee Y."/>
            <person name="Oh S."/>
            <person name="Lee J.H."/>
            <person name="Choi E."/>
            <person name="Choi E."/>
            <person name="Lee S.E."/>
            <person name="Jeon J."/>
            <person name="Kim H."/>
            <person name="Choi G."/>
            <person name="Song H."/>
            <person name="Lee J."/>
            <person name="Lee S.C."/>
            <person name="Kwon J.K."/>
            <person name="Lee H.Y."/>
            <person name="Koo N."/>
            <person name="Hong Y."/>
            <person name="Kim R.W."/>
            <person name="Kang W.H."/>
            <person name="Huh J.H."/>
            <person name="Kang B.C."/>
            <person name="Yang T.J."/>
            <person name="Lee Y.H."/>
            <person name="Bennetzen J.L."/>
            <person name="Choi D."/>
        </authorList>
    </citation>
    <scope>NUCLEOTIDE SEQUENCE [LARGE SCALE GENOMIC DNA]</scope>
    <source>
        <strain evidence="9">cv. CM334</strain>
    </source>
</reference>
<dbReference type="GO" id="GO:0003677">
    <property type="term" value="F:DNA binding"/>
    <property type="evidence" value="ECO:0007669"/>
    <property type="project" value="UniProtKB-KW"/>
</dbReference>
<evidence type="ECO:0000256" key="3">
    <source>
        <dbReference type="ARBA" id="ARBA00023015"/>
    </source>
</evidence>
<dbReference type="InterPro" id="IPR016177">
    <property type="entry name" value="DNA-bd_dom_sf"/>
</dbReference>
<sequence length="152" mass="16222">MASRTKKVNGVAEKVHYRGVWKSPSGRYTTEISIAEKNKWLGTFNTADLAAMAYDAAIIKFHGVGGKTNFPIPMGDVDRSVSEVSSAESSNAVTVAELMVESPPPMDLSLGNCGGGGADGGFILESSSVIDDKEKTKRIEIDLNFPPPLKDM</sequence>
<dbReference type="InterPro" id="IPR001471">
    <property type="entry name" value="AP2/ERF_dom"/>
</dbReference>
<dbReference type="GO" id="GO:0009873">
    <property type="term" value="P:ethylene-activated signaling pathway"/>
    <property type="evidence" value="ECO:0007669"/>
    <property type="project" value="UniProtKB-KW"/>
</dbReference>
<dbReference type="CDD" id="cd00018">
    <property type="entry name" value="AP2"/>
    <property type="match status" value="1"/>
</dbReference>
<dbReference type="EMBL" id="AYRZ02000004">
    <property type="protein sequence ID" value="PHT83221.1"/>
    <property type="molecule type" value="Genomic_DNA"/>
</dbReference>
<dbReference type="OMA" id="QTHNNAK"/>
<comment type="caution">
    <text evidence="8">The sequence shown here is derived from an EMBL/GenBank/DDBJ whole genome shotgun (WGS) entry which is preliminary data.</text>
</comment>
<evidence type="ECO:0000256" key="6">
    <source>
        <dbReference type="ARBA" id="ARBA00023242"/>
    </source>
</evidence>
<dbReference type="Gene3D" id="3.30.730.10">
    <property type="entry name" value="AP2/ERF domain"/>
    <property type="match status" value="1"/>
</dbReference>
<keyword evidence="3" id="KW-0805">Transcription regulation</keyword>
<dbReference type="GO" id="GO:0003700">
    <property type="term" value="F:DNA-binding transcription factor activity"/>
    <property type="evidence" value="ECO:0007669"/>
    <property type="project" value="InterPro"/>
</dbReference>
<dbReference type="InterPro" id="IPR036955">
    <property type="entry name" value="AP2/ERF_dom_sf"/>
</dbReference>
<evidence type="ECO:0000259" key="7">
    <source>
        <dbReference type="PROSITE" id="PS51032"/>
    </source>
</evidence>
<reference evidence="8 9" key="1">
    <citation type="journal article" date="2014" name="Nat. Genet.">
        <title>Genome sequence of the hot pepper provides insights into the evolution of pungency in Capsicum species.</title>
        <authorList>
            <person name="Kim S."/>
            <person name="Park M."/>
            <person name="Yeom S.I."/>
            <person name="Kim Y.M."/>
            <person name="Lee J.M."/>
            <person name="Lee H.A."/>
            <person name="Seo E."/>
            <person name="Choi J."/>
            <person name="Cheong K."/>
            <person name="Kim K.T."/>
            <person name="Jung K."/>
            <person name="Lee G.W."/>
            <person name="Oh S.K."/>
            <person name="Bae C."/>
            <person name="Kim S.B."/>
            <person name="Lee H.Y."/>
            <person name="Kim S.Y."/>
            <person name="Kim M.S."/>
            <person name="Kang B.C."/>
            <person name="Jo Y.D."/>
            <person name="Yang H.B."/>
            <person name="Jeong H.J."/>
            <person name="Kang W.H."/>
            <person name="Kwon J.K."/>
            <person name="Shin C."/>
            <person name="Lim J.Y."/>
            <person name="Park J.H."/>
            <person name="Huh J.H."/>
            <person name="Kim J.S."/>
            <person name="Kim B.D."/>
            <person name="Cohen O."/>
            <person name="Paran I."/>
            <person name="Suh M.C."/>
            <person name="Lee S.B."/>
            <person name="Kim Y.K."/>
            <person name="Shin Y."/>
            <person name="Noh S.J."/>
            <person name="Park J."/>
            <person name="Seo Y.S."/>
            <person name="Kwon S.Y."/>
            <person name="Kim H.A."/>
            <person name="Park J.M."/>
            <person name="Kim H.J."/>
            <person name="Choi S.B."/>
            <person name="Bosland P.W."/>
            <person name="Reeves G."/>
            <person name="Jo S.H."/>
            <person name="Lee B.W."/>
            <person name="Cho H.T."/>
            <person name="Choi H.S."/>
            <person name="Lee M.S."/>
            <person name="Yu Y."/>
            <person name="Do Choi Y."/>
            <person name="Park B.S."/>
            <person name="van Deynze A."/>
            <person name="Ashrafi H."/>
            <person name="Hill T."/>
            <person name="Kim W.T."/>
            <person name="Pai H.S."/>
            <person name="Ahn H.K."/>
            <person name="Yeam I."/>
            <person name="Giovannoni J.J."/>
            <person name="Rose J.K."/>
            <person name="Sorensen I."/>
            <person name="Lee S.J."/>
            <person name="Kim R.W."/>
            <person name="Choi I.Y."/>
            <person name="Choi B.S."/>
            <person name="Lim J.S."/>
            <person name="Lee Y.H."/>
            <person name="Choi D."/>
        </authorList>
    </citation>
    <scope>NUCLEOTIDE SEQUENCE [LARGE SCALE GENOMIC DNA]</scope>
    <source>
        <strain evidence="9">cv. CM334</strain>
    </source>
</reference>
<dbReference type="SMR" id="A0A1U8FJA2"/>
<dbReference type="AlphaFoldDB" id="A0A1U8FJA2"/>
<evidence type="ECO:0000313" key="9">
    <source>
        <dbReference type="Proteomes" id="UP000222542"/>
    </source>
</evidence>
<dbReference type="GO" id="GO:0005634">
    <property type="term" value="C:nucleus"/>
    <property type="evidence" value="ECO:0007669"/>
    <property type="project" value="UniProtKB-SubCell"/>
</dbReference>
<proteinExistence type="predicted"/>
<evidence type="ECO:0000256" key="2">
    <source>
        <dbReference type="ARBA" id="ARBA00022745"/>
    </source>
</evidence>
<feature type="domain" description="AP2/ERF" evidence="7">
    <location>
        <begin position="16"/>
        <end position="71"/>
    </location>
</feature>
<dbReference type="Proteomes" id="UP000222542">
    <property type="component" value="Unassembled WGS sequence"/>
</dbReference>
<accession>A0A1U8FJA2</accession>
<dbReference type="SUPFAM" id="SSF54171">
    <property type="entry name" value="DNA-binding domain"/>
    <property type="match status" value="1"/>
</dbReference>
<organism evidence="8 9">
    <name type="scientific">Capsicum annuum</name>
    <name type="common">Capsicum pepper</name>
    <dbReference type="NCBI Taxonomy" id="4072"/>
    <lineage>
        <taxon>Eukaryota</taxon>
        <taxon>Viridiplantae</taxon>
        <taxon>Streptophyta</taxon>
        <taxon>Embryophyta</taxon>
        <taxon>Tracheophyta</taxon>
        <taxon>Spermatophyta</taxon>
        <taxon>Magnoliopsida</taxon>
        <taxon>eudicotyledons</taxon>
        <taxon>Gunneridae</taxon>
        <taxon>Pentapetalae</taxon>
        <taxon>asterids</taxon>
        <taxon>lamiids</taxon>
        <taxon>Solanales</taxon>
        <taxon>Solanaceae</taxon>
        <taxon>Solanoideae</taxon>
        <taxon>Capsiceae</taxon>
        <taxon>Capsicum</taxon>
    </lineage>
</organism>
<gene>
    <name evidence="8" type="ORF">T459_11664</name>
</gene>
<protein>
    <recommendedName>
        <fullName evidence="7">AP2/ERF domain-containing protein</fullName>
    </recommendedName>
</protein>
<keyword evidence="4" id="KW-0238">DNA-binding</keyword>
<keyword evidence="2" id="KW-0936">Ethylene signaling pathway</keyword>
<evidence type="ECO:0000256" key="4">
    <source>
        <dbReference type="ARBA" id="ARBA00023125"/>
    </source>
</evidence>
<keyword evidence="5" id="KW-0804">Transcription</keyword>
<evidence type="ECO:0000256" key="5">
    <source>
        <dbReference type="ARBA" id="ARBA00023163"/>
    </source>
</evidence>
<dbReference type="STRING" id="4072.A0A1U8FJA2"/>
<name>A0A1U8FJA2_CAPAN</name>
<evidence type="ECO:0000313" key="8">
    <source>
        <dbReference type="EMBL" id="PHT83221.1"/>
    </source>
</evidence>